<dbReference type="EMBL" id="VTOW01000005">
    <property type="protein sequence ID" value="NKE73117.1"/>
    <property type="molecule type" value="Genomic_DNA"/>
</dbReference>
<keyword evidence="2" id="KW-0282">Flagellum</keyword>
<sequence>MEIKNIDASLPSIVSENGRTEKREKAAQTEQAAQVGAERQETQSAPAAANFETVSFKAFFAVDENKNVVIRIMDDEGNVVKQIPPVEYLKMAETLSESRKTLFHLEA</sequence>
<comment type="caution">
    <text evidence="2">The sequence shown here is derived from an EMBL/GenBank/DDBJ whole genome shotgun (WGS) entry which is preliminary data.</text>
</comment>
<keyword evidence="2" id="KW-0966">Cell projection</keyword>
<evidence type="ECO:0000313" key="3">
    <source>
        <dbReference type="Proteomes" id="UP000534783"/>
    </source>
</evidence>
<name>A0A7X6DTT1_9BACT</name>
<dbReference type="RefSeq" id="WP_168063060.1">
    <property type="nucleotide sequence ID" value="NZ_VTOW01000005.1"/>
</dbReference>
<keyword evidence="2" id="KW-0969">Cilium</keyword>
<evidence type="ECO:0000256" key="1">
    <source>
        <dbReference type="SAM" id="MobiDB-lite"/>
    </source>
</evidence>
<protein>
    <submittedName>
        <fullName evidence="2">Flagellar protein FlaG</fullName>
    </submittedName>
</protein>
<feature type="compositionally biased region" description="Basic and acidic residues" evidence="1">
    <location>
        <begin position="18"/>
        <end position="27"/>
    </location>
</feature>
<dbReference type="InterPro" id="IPR005186">
    <property type="entry name" value="FlaG"/>
</dbReference>
<dbReference type="Pfam" id="PF03646">
    <property type="entry name" value="FlaG"/>
    <property type="match status" value="1"/>
</dbReference>
<keyword evidence="3" id="KW-1185">Reference proteome</keyword>
<feature type="region of interest" description="Disordered" evidence="1">
    <location>
        <begin position="1"/>
        <end position="46"/>
    </location>
</feature>
<evidence type="ECO:0000313" key="2">
    <source>
        <dbReference type="EMBL" id="NKE73117.1"/>
    </source>
</evidence>
<reference evidence="2 3" key="1">
    <citation type="journal article" date="2020" name="Nature">
        <title>Bacterial chemolithoautotrophy via manganese oxidation.</title>
        <authorList>
            <person name="Yu H."/>
            <person name="Leadbetter J.R."/>
        </authorList>
    </citation>
    <scope>NUCLEOTIDE SEQUENCE [LARGE SCALE GENOMIC DNA]</scope>
    <source>
        <strain evidence="2 3">Mn-1</strain>
    </source>
</reference>
<dbReference type="Gene3D" id="3.30.160.170">
    <property type="entry name" value="FlaG-like"/>
    <property type="match status" value="1"/>
</dbReference>
<dbReference type="Proteomes" id="UP000534783">
    <property type="component" value="Unassembled WGS sequence"/>
</dbReference>
<organism evidence="2 3">
    <name type="scientific">Candidatus Manganitrophus noduliformans</name>
    <dbReference type="NCBI Taxonomy" id="2606439"/>
    <lineage>
        <taxon>Bacteria</taxon>
        <taxon>Pseudomonadati</taxon>
        <taxon>Nitrospirota</taxon>
        <taxon>Nitrospiria</taxon>
        <taxon>Candidatus Troglogloeales</taxon>
        <taxon>Candidatus Manganitrophaceae</taxon>
        <taxon>Candidatus Manganitrophus</taxon>
    </lineage>
</organism>
<dbReference type="InterPro" id="IPR035924">
    <property type="entry name" value="FlaG-like_sf"/>
</dbReference>
<dbReference type="AlphaFoldDB" id="A0A7X6DTT1"/>
<dbReference type="SUPFAM" id="SSF160214">
    <property type="entry name" value="FlaG-like"/>
    <property type="match status" value="1"/>
</dbReference>
<accession>A0A7X6DTT1</accession>
<gene>
    <name evidence="2" type="ORF">MNODULE_20385</name>
</gene>
<proteinExistence type="predicted"/>